<dbReference type="AlphaFoldDB" id="A0AAQ4EJH4"/>
<gene>
    <name evidence="2" type="ORF">V5799_010499</name>
</gene>
<keyword evidence="1" id="KW-0677">Repeat</keyword>
<evidence type="ECO:0000256" key="1">
    <source>
        <dbReference type="ARBA" id="ARBA00022737"/>
    </source>
</evidence>
<reference evidence="2 3" key="1">
    <citation type="journal article" date="2023" name="Arcadia Sci">
        <title>De novo assembly of a long-read Amblyomma americanum tick genome.</title>
        <authorList>
            <person name="Chou S."/>
            <person name="Poskanzer K.E."/>
            <person name="Rollins M."/>
            <person name="Thuy-Boun P.S."/>
        </authorList>
    </citation>
    <scope>NUCLEOTIDE SEQUENCE [LARGE SCALE GENOMIC DNA]</scope>
    <source>
        <strain evidence="2">F_SG_1</strain>
        <tissue evidence="2">Salivary glands</tissue>
    </source>
</reference>
<evidence type="ECO:0008006" key="4">
    <source>
        <dbReference type="Google" id="ProtNLM"/>
    </source>
</evidence>
<keyword evidence="3" id="KW-1185">Reference proteome</keyword>
<protein>
    <recommendedName>
        <fullName evidence="4">Nlr family card domain protein</fullName>
    </recommendedName>
</protein>
<dbReference type="Proteomes" id="UP001321473">
    <property type="component" value="Unassembled WGS sequence"/>
</dbReference>
<dbReference type="InterPro" id="IPR032675">
    <property type="entry name" value="LRR_dom_sf"/>
</dbReference>
<dbReference type="PANTHER" id="PTHR24111:SF0">
    <property type="entry name" value="LEUCINE-RICH REPEAT-CONTAINING PROTEIN"/>
    <property type="match status" value="1"/>
</dbReference>
<evidence type="ECO:0000313" key="3">
    <source>
        <dbReference type="Proteomes" id="UP001321473"/>
    </source>
</evidence>
<dbReference type="EMBL" id="JARKHS020014765">
    <property type="protein sequence ID" value="KAK8774969.1"/>
    <property type="molecule type" value="Genomic_DNA"/>
</dbReference>
<comment type="caution">
    <text evidence="2">The sequence shown here is derived from an EMBL/GenBank/DDBJ whole genome shotgun (WGS) entry which is preliminary data.</text>
</comment>
<accession>A0AAQ4EJH4</accession>
<proteinExistence type="predicted"/>
<name>A0AAQ4EJH4_AMBAM</name>
<sequence length="702" mass="78552">MSCTRDANRTCDLVHHLSVWNELLWQCGLELRESPNDLGRLCLVAVGSRQMPAGGQPYVWWCHSVALALHLMAVHRCVDEIHITESLKACNYPAFLSIFFINSWKFRSLVVPDQNEWISDVNVGRVIATMTELEEFAYHVRSSTSDVALSLFELVRHSSRLRSLDVSAMASFDPDLSAGIVDALTRNSSIKELSLSTKVMERAETRTREAMADYLRRNKILRKLVFAAPFENQVHATELRSFVEPLFDNDTLEELHLSISAPSAECVHVIAELVARNSSLIVLCLRSSAGEKSCRCPFIVEQPPASPCKEEFNRTASGQQADTVPHPRVHQSEDSFWARAFAGNRTLLELALDMSRLRSAECEAFFRALAASGTLRKVCLVSLPMKRLTKLLQVVRDAGPTLPRVHVGNLRVSAHEVEALREFEISISKALPVAPLQVTHVRLTVDSDLTAHGLLARYLAGTRTLRRLELVGDDHADRVFQIDVTLVRALEANKTVRRLELTNLSFSAEALEHLAIAVRRSKSICEFVFFPAEPESVHSFVVFLSVDFCENHTLVWVDLPVDSDMGFERFHIADVVRRNAMLVARAARFVTGASQKRCCAEAFEPVAKSPALVEAVRRLSPSERDAEAMVRAAQRGMWDMEGFMRTAGVVKERLVCRKRSDGRLQLDDLDADCLRLIRECLTLADIAAVSPDDHFSIPGLHV</sequence>
<evidence type="ECO:0000313" key="2">
    <source>
        <dbReference type="EMBL" id="KAK8774969.1"/>
    </source>
</evidence>
<organism evidence="2 3">
    <name type="scientific">Amblyomma americanum</name>
    <name type="common">Lone star tick</name>
    <dbReference type="NCBI Taxonomy" id="6943"/>
    <lineage>
        <taxon>Eukaryota</taxon>
        <taxon>Metazoa</taxon>
        <taxon>Ecdysozoa</taxon>
        <taxon>Arthropoda</taxon>
        <taxon>Chelicerata</taxon>
        <taxon>Arachnida</taxon>
        <taxon>Acari</taxon>
        <taxon>Parasitiformes</taxon>
        <taxon>Ixodida</taxon>
        <taxon>Ixodoidea</taxon>
        <taxon>Ixodidae</taxon>
        <taxon>Amblyomminae</taxon>
        <taxon>Amblyomma</taxon>
    </lineage>
</organism>
<dbReference type="InterPro" id="IPR052201">
    <property type="entry name" value="LRR-containing_regulator"/>
</dbReference>
<dbReference type="PANTHER" id="PTHR24111">
    <property type="entry name" value="LEUCINE-RICH REPEAT-CONTAINING PROTEIN 34"/>
    <property type="match status" value="1"/>
</dbReference>
<dbReference type="Gene3D" id="3.80.10.10">
    <property type="entry name" value="Ribonuclease Inhibitor"/>
    <property type="match status" value="2"/>
</dbReference>
<dbReference type="SUPFAM" id="SSF52047">
    <property type="entry name" value="RNI-like"/>
    <property type="match status" value="1"/>
</dbReference>